<evidence type="ECO:0000313" key="4">
    <source>
        <dbReference type="EMBL" id="MCT9003052.1"/>
    </source>
</evidence>
<dbReference type="EMBL" id="JAODOR010000014">
    <property type="protein sequence ID" value="MCT9003052.1"/>
    <property type="molecule type" value="Genomic_DNA"/>
</dbReference>
<feature type="compositionally biased region" description="Acidic residues" evidence="2">
    <location>
        <begin position="240"/>
        <end position="261"/>
    </location>
</feature>
<gene>
    <name evidence="4" type="ORF">N4R40_11830</name>
</gene>
<reference evidence="4 5" key="1">
    <citation type="journal article" date="2024" name="Int. J. Syst. Evol. Microbiol.">
        <title>Microbacterium memoriense sp. nov., a member of the Actinomycetota from marine beach sediment of the north coast of Portugal.</title>
        <authorList>
            <person name="Santos J.D.N.D."/>
            <person name="Klimek D."/>
            <person name="Calusinska M."/>
            <person name="Lobo-da-Cunha A."/>
            <person name="Catita J."/>
            <person name="Goncalves H."/>
            <person name="Gonzalez I."/>
            <person name="Lage O.M."/>
        </authorList>
    </citation>
    <scope>NUCLEOTIDE SEQUENCE [LARGE SCALE GENOMIC DNA]</scope>
    <source>
        <strain evidence="4 5">PMIC_1C1B</strain>
    </source>
</reference>
<dbReference type="RefSeq" id="WP_261607581.1">
    <property type="nucleotide sequence ID" value="NZ_JAODOR010000014.1"/>
</dbReference>
<keyword evidence="4" id="KW-0378">Hydrolase</keyword>
<dbReference type="InterPro" id="IPR003870">
    <property type="entry name" value="DUF222"/>
</dbReference>
<sequence>MKESQSPTGPHRPVSFSGGEQVPREAADLDPHWKDLSLIVERAEQNRAEMARLHADRAELCAEALKLVALRTAQRHAARPGREIGDTIPLREVMAELACALRVGERTVSIWLGDGAALVHNFPATLEALRTGRIDERHASAIIDAGMPLDEAIRPHYEELVLTRADVATAPELREIARVIAAHLQPDITEQRQRDALAQRQVKTYALQDGLSRLLLDAPAALVQGIFERVTDMAVALNDADTEGDGLEGDGAEGDESDPEERDDRTLDQRRADIMCDLLLSGAPAAHGDSGLAAIRATVQVTIPILTLAGLDDAPAILDGHGPIDAETARILAAAAESWQRVMIHPVTAEPLRLDSYPPSKRLRRLLDARDRCCRWPGCRRQARRSDADHTIAFSEGGKTHAGNLEILCRRHHRLKHASPWVIEHLGGGTLLFTSPTRRKYRNDAPPVLEAVTEPPWARLLATPYDPADGAGF</sequence>
<organism evidence="4 5">
    <name type="scientific">Microbacterium memoriense</name>
    <dbReference type="NCBI Taxonomy" id="2978350"/>
    <lineage>
        <taxon>Bacteria</taxon>
        <taxon>Bacillati</taxon>
        <taxon>Actinomycetota</taxon>
        <taxon>Actinomycetes</taxon>
        <taxon>Micrococcales</taxon>
        <taxon>Microbacteriaceae</taxon>
        <taxon>Microbacterium</taxon>
    </lineage>
</organism>
<dbReference type="SMART" id="SM00507">
    <property type="entry name" value="HNHc"/>
    <property type="match status" value="1"/>
</dbReference>
<keyword evidence="4" id="KW-0255">Endonuclease</keyword>
<proteinExistence type="inferred from homology"/>
<evidence type="ECO:0000256" key="2">
    <source>
        <dbReference type="SAM" id="MobiDB-lite"/>
    </source>
</evidence>
<evidence type="ECO:0000256" key="1">
    <source>
        <dbReference type="ARBA" id="ARBA00023450"/>
    </source>
</evidence>
<comment type="caution">
    <text evidence="4">The sequence shown here is derived from an EMBL/GenBank/DDBJ whole genome shotgun (WGS) entry which is preliminary data.</text>
</comment>
<dbReference type="CDD" id="cd00085">
    <property type="entry name" value="HNHc"/>
    <property type="match status" value="1"/>
</dbReference>
<name>A0ABT2PFT9_9MICO</name>
<accession>A0ABT2PFT9</accession>
<keyword evidence="5" id="KW-1185">Reference proteome</keyword>
<dbReference type="Proteomes" id="UP001300496">
    <property type="component" value="Unassembled WGS sequence"/>
</dbReference>
<feature type="region of interest" description="Disordered" evidence="2">
    <location>
        <begin position="240"/>
        <end position="267"/>
    </location>
</feature>
<comment type="similarity">
    <text evidence="1">Belongs to the Rv1128c/1148c/1588c/1702c/1945/3466 family.</text>
</comment>
<dbReference type="Gene3D" id="1.10.30.50">
    <property type="match status" value="1"/>
</dbReference>
<feature type="domain" description="HNH nuclease" evidence="3">
    <location>
        <begin position="362"/>
        <end position="414"/>
    </location>
</feature>
<dbReference type="InterPro" id="IPR002711">
    <property type="entry name" value="HNH"/>
</dbReference>
<dbReference type="GO" id="GO:0004519">
    <property type="term" value="F:endonuclease activity"/>
    <property type="evidence" value="ECO:0007669"/>
    <property type="project" value="UniProtKB-KW"/>
</dbReference>
<protein>
    <submittedName>
        <fullName evidence="4">HNH endonuclease</fullName>
    </submittedName>
</protein>
<dbReference type="InterPro" id="IPR003615">
    <property type="entry name" value="HNH_nuc"/>
</dbReference>
<dbReference type="Pfam" id="PF01844">
    <property type="entry name" value="HNH"/>
    <property type="match status" value="1"/>
</dbReference>
<feature type="region of interest" description="Disordered" evidence="2">
    <location>
        <begin position="1"/>
        <end position="23"/>
    </location>
</feature>
<keyword evidence="4" id="KW-0540">Nuclease</keyword>
<evidence type="ECO:0000259" key="3">
    <source>
        <dbReference type="SMART" id="SM00507"/>
    </source>
</evidence>
<evidence type="ECO:0000313" key="5">
    <source>
        <dbReference type="Proteomes" id="UP001300496"/>
    </source>
</evidence>
<dbReference type="Pfam" id="PF02720">
    <property type="entry name" value="DUF222"/>
    <property type="match status" value="1"/>
</dbReference>